<comment type="caution">
    <text evidence="7">The sequence shown here is derived from an EMBL/GenBank/DDBJ whole genome shotgun (WGS) entry which is preliminary data.</text>
</comment>
<dbReference type="Gene3D" id="2.102.10.10">
    <property type="entry name" value="Rieske [2Fe-2S] iron-sulphur domain"/>
    <property type="match status" value="1"/>
</dbReference>
<organism evidence="7 8">
    <name type="scientific">Sphingomonas canadensis</name>
    <dbReference type="NCBI Taxonomy" id="1219257"/>
    <lineage>
        <taxon>Bacteria</taxon>
        <taxon>Pseudomonadati</taxon>
        <taxon>Pseudomonadota</taxon>
        <taxon>Alphaproteobacteria</taxon>
        <taxon>Sphingomonadales</taxon>
        <taxon>Sphingomonadaceae</taxon>
        <taxon>Sphingomonas</taxon>
    </lineage>
</organism>
<dbReference type="PANTHER" id="PTHR21266">
    <property type="entry name" value="IRON-SULFUR DOMAIN CONTAINING PROTEIN"/>
    <property type="match status" value="1"/>
</dbReference>
<gene>
    <name evidence="7" type="ORF">ACFQ1E_16225</name>
</gene>
<feature type="domain" description="Rieske" evidence="6">
    <location>
        <begin position="27"/>
        <end position="135"/>
    </location>
</feature>
<evidence type="ECO:0000313" key="8">
    <source>
        <dbReference type="Proteomes" id="UP001596977"/>
    </source>
</evidence>
<dbReference type="InterPro" id="IPR045623">
    <property type="entry name" value="LigXa_C"/>
</dbReference>
<proteinExistence type="predicted"/>
<reference evidence="8" key="1">
    <citation type="journal article" date="2019" name="Int. J. Syst. Evol. Microbiol.">
        <title>The Global Catalogue of Microorganisms (GCM) 10K type strain sequencing project: providing services to taxonomists for standard genome sequencing and annotation.</title>
        <authorList>
            <consortium name="The Broad Institute Genomics Platform"/>
            <consortium name="The Broad Institute Genome Sequencing Center for Infectious Disease"/>
            <person name="Wu L."/>
            <person name="Ma J."/>
        </authorList>
    </citation>
    <scope>NUCLEOTIDE SEQUENCE [LARGE SCALE GENOMIC DNA]</scope>
    <source>
        <strain evidence="8">CCUG 62982</strain>
    </source>
</reference>
<accession>A0ABW3HB17</accession>
<dbReference type="InterPro" id="IPR017941">
    <property type="entry name" value="Rieske_2Fe-2S"/>
</dbReference>
<dbReference type="EMBL" id="JBHTJG010000009">
    <property type="protein sequence ID" value="MFD0947890.1"/>
    <property type="molecule type" value="Genomic_DNA"/>
</dbReference>
<dbReference type="Pfam" id="PF00355">
    <property type="entry name" value="Rieske"/>
    <property type="match status" value="1"/>
</dbReference>
<dbReference type="InterPro" id="IPR050584">
    <property type="entry name" value="Cholesterol_7-desaturase"/>
</dbReference>
<dbReference type="Proteomes" id="UP001596977">
    <property type="component" value="Unassembled WGS sequence"/>
</dbReference>
<dbReference type="PROSITE" id="PS51296">
    <property type="entry name" value="RIESKE"/>
    <property type="match status" value="1"/>
</dbReference>
<dbReference type="InterPro" id="IPR036922">
    <property type="entry name" value="Rieske_2Fe-2S_sf"/>
</dbReference>
<keyword evidence="5" id="KW-0411">Iron-sulfur</keyword>
<keyword evidence="1" id="KW-0001">2Fe-2S</keyword>
<dbReference type="SUPFAM" id="SSF55961">
    <property type="entry name" value="Bet v1-like"/>
    <property type="match status" value="1"/>
</dbReference>
<evidence type="ECO:0000259" key="6">
    <source>
        <dbReference type="PROSITE" id="PS51296"/>
    </source>
</evidence>
<keyword evidence="4" id="KW-0408">Iron</keyword>
<sequence length="425" mass="47810">MLSREDNELLTRIGPGTPMGAMMREYWFPVVRSAKLEAGGAPERVRLLGENFVAFRSPDGSVGFIDEACPHRCASMALARNEEGGLRCIFHGWKVDALGSVTDCPTEPEARREIFAAKVPVRRHHAREMAGMLWVHIGGREVPPPLPDFEWSSLPAEQLQPQRGVIRCNWLQALEATLDSAHVGFLHSRDGALRGTRGQRSESTFMRTHKTPRFEFEVRPYGFREAAIRDLPDGECYTRIREVVLPNYSMIPRLPGHTGVTVISVPIDDEAVIQWYLRFDMDRPIDPQAYLEFGSDSLDPDYFNSDMGDAGNMWHQDREAMKAGHWSGIVGRTNAYEDFIVQESMGPIVDRSREFLGAADVVISLARRQLLQAVKAHREEGIVPFLGREPRLGALRALSATYPQGEDWKRIDAFNPPEMAWAGAE</sequence>
<evidence type="ECO:0000256" key="1">
    <source>
        <dbReference type="ARBA" id="ARBA00022714"/>
    </source>
</evidence>
<dbReference type="PANTHER" id="PTHR21266:SF59">
    <property type="entry name" value="BLR4922 PROTEIN"/>
    <property type="match status" value="1"/>
</dbReference>
<evidence type="ECO:0000256" key="2">
    <source>
        <dbReference type="ARBA" id="ARBA00022723"/>
    </source>
</evidence>
<protein>
    <submittedName>
        <fullName evidence="7">Rieske 2Fe-2S domain-containing protein</fullName>
    </submittedName>
</protein>
<evidence type="ECO:0000256" key="5">
    <source>
        <dbReference type="ARBA" id="ARBA00023014"/>
    </source>
</evidence>
<dbReference type="RefSeq" id="WP_264945652.1">
    <property type="nucleotide sequence ID" value="NZ_JAPDRA010000009.1"/>
</dbReference>
<dbReference type="SUPFAM" id="SSF50022">
    <property type="entry name" value="ISP domain"/>
    <property type="match status" value="1"/>
</dbReference>
<keyword evidence="2" id="KW-0479">Metal-binding</keyword>
<evidence type="ECO:0000256" key="3">
    <source>
        <dbReference type="ARBA" id="ARBA00023002"/>
    </source>
</evidence>
<dbReference type="Pfam" id="PF19301">
    <property type="entry name" value="LigXa_C"/>
    <property type="match status" value="1"/>
</dbReference>
<evidence type="ECO:0000313" key="7">
    <source>
        <dbReference type="EMBL" id="MFD0947890.1"/>
    </source>
</evidence>
<keyword evidence="3" id="KW-0560">Oxidoreductase</keyword>
<keyword evidence="8" id="KW-1185">Reference proteome</keyword>
<name>A0ABW3HB17_9SPHN</name>
<evidence type="ECO:0000256" key="4">
    <source>
        <dbReference type="ARBA" id="ARBA00023004"/>
    </source>
</evidence>